<dbReference type="AlphaFoldDB" id="A0A9P4M489"/>
<comment type="caution">
    <text evidence="2">The sequence shown here is derived from an EMBL/GenBank/DDBJ whole genome shotgun (WGS) entry which is preliminary data.</text>
</comment>
<dbReference type="Proteomes" id="UP000799772">
    <property type="component" value="Unassembled WGS sequence"/>
</dbReference>
<dbReference type="PANTHER" id="PTHR38791:SF1">
    <property type="entry name" value="TRANSCRIPTION FACTOR, PUTATIVE-RELATED"/>
    <property type="match status" value="1"/>
</dbReference>
<proteinExistence type="predicted"/>
<keyword evidence="3" id="KW-1185">Reference proteome</keyword>
<evidence type="ECO:0000313" key="2">
    <source>
        <dbReference type="EMBL" id="KAF2096613.1"/>
    </source>
</evidence>
<evidence type="ECO:0000256" key="1">
    <source>
        <dbReference type="SAM" id="MobiDB-lite"/>
    </source>
</evidence>
<dbReference type="OrthoDB" id="2991872at2759"/>
<accession>A0A9P4M489</accession>
<dbReference type="PANTHER" id="PTHR38791">
    <property type="entry name" value="ZN(II)2CYS6 TRANSCRIPTION FACTOR (EUROFUNG)-RELATED-RELATED"/>
    <property type="match status" value="1"/>
</dbReference>
<sequence>MQEIENGYASGKAKRPRGPRSSSTAARLIRSLHFDLQARAVAYYLSCHVHARTDVPNVSKPLPGCASPVLYNATDPIVELALSSMALATFSRTQRYPPAAAEASTKYHQLLRTLQDTIPTLAEANVETCLLVIFFLSRYEIMMHRPTQSFRHHEGATAVLKIWKERLSYCRPATEIIKHTRRGLIRSALLRTTGVPEWMMDGADFGERGLELEYDSIIVRLANLRREVSVALRKEHSGNVSSDELALRIEKLNGDARDIDEALQGWVAEFPNAWSYRRHTITDSQLFSGAHLYSPVVYIYEHPVYAGIWCQYFAARLLLNTTRLRINESAHLDIANELEEPVLMHNIKAMADGLTATVPFLIRQFKACDVRNSTPWIPAESITLHTNEQVRLDVVSLAIFPLAIASNLEPLDARQRSWFRTQIAAAGRLSGIQAFECPETWPWFKL</sequence>
<evidence type="ECO:0000313" key="3">
    <source>
        <dbReference type="Proteomes" id="UP000799772"/>
    </source>
</evidence>
<organism evidence="2 3">
    <name type="scientific">Rhizodiscina lignyota</name>
    <dbReference type="NCBI Taxonomy" id="1504668"/>
    <lineage>
        <taxon>Eukaryota</taxon>
        <taxon>Fungi</taxon>
        <taxon>Dikarya</taxon>
        <taxon>Ascomycota</taxon>
        <taxon>Pezizomycotina</taxon>
        <taxon>Dothideomycetes</taxon>
        <taxon>Pleosporomycetidae</taxon>
        <taxon>Aulographales</taxon>
        <taxon>Rhizodiscinaceae</taxon>
        <taxon>Rhizodiscina</taxon>
    </lineage>
</organism>
<gene>
    <name evidence="2" type="ORF">NA57DRAFT_58517</name>
</gene>
<reference evidence="2" key="1">
    <citation type="journal article" date="2020" name="Stud. Mycol.">
        <title>101 Dothideomycetes genomes: a test case for predicting lifestyles and emergence of pathogens.</title>
        <authorList>
            <person name="Haridas S."/>
            <person name="Albert R."/>
            <person name="Binder M."/>
            <person name="Bloem J."/>
            <person name="Labutti K."/>
            <person name="Salamov A."/>
            <person name="Andreopoulos B."/>
            <person name="Baker S."/>
            <person name="Barry K."/>
            <person name="Bills G."/>
            <person name="Bluhm B."/>
            <person name="Cannon C."/>
            <person name="Castanera R."/>
            <person name="Culley D."/>
            <person name="Daum C."/>
            <person name="Ezra D."/>
            <person name="Gonzalez J."/>
            <person name="Henrissat B."/>
            <person name="Kuo A."/>
            <person name="Liang C."/>
            <person name="Lipzen A."/>
            <person name="Lutzoni F."/>
            <person name="Magnuson J."/>
            <person name="Mondo S."/>
            <person name="Nolan M."/>
            <person name="Ohm R."/>
            <person name="Pangilinan J."/>
            <person name="Park H.-J."/>
            <person name="Ramirez L."/>
            <person name="Alfaro M."/>
            <person name="Sun H."/>
            <person name="Tritt A."/>
            <person name="Yoshinaga Y."/>
            <person name="Zwiers L.-H."/>
            <person name="Turgeon B."/>
            <person name="Goodwin S."/>
            <person name="Spatafora J."/>
            <person name="Crous P."/>
            <person name="Grigoriev I."/>
        </authorList>
    </citation>
    <scope>NUCLEOTIDE SEQUENCE</scope>
    <source>
        <strain evidence="2">CBS 133067</strain>
    </source>
</reference>
<feature type="region of interest" description="Disordered" evidence="1">
    <location>
        <begin position="1"/>
        <end position="24"/>
    </location>
</feature>
<protein>
    <submittedName>
        <fullName evidence="2">Uncharacterized protein</fullName>
    </submittedName>
</protein>
<dbReference type="EMBL" id="ML978129">
    <property type="protein sequence ID" value="KAF2096613.1"/>
    <property type="molecule type" value="Genomic_DNA"/>
</dbReference>
<dbReference type="InterPro" id="IPR053175">
    <property type="entry name" value="DHMBA_Reg_Transcription_Factor"/>
</dbReference>
<name>A0A9P4M489_9PEZI</name>